<dbReference type="RefSeq" id="WP_142897477.1">
    <property type="nucleotide sequence ID" value="NZ_ML660056.1"/>
</dbReference>
<dbReference type="EMBL" id="VHSH01000005">
    <property type="protein sequence ID" value="TQV79253.1"/>
    <property type="molecule type" value="Genomic_DNA"/>
</dbReference>
<dbReference type="Proteomes" id="UP000315252">
    <property type="component" value="Unassembled WGS sequence"/>
</dbReference>
<accession>A0A545TPV3</accession>
<sequence>MTDPMKAASNEIAPPSPPEPVMAIVVQALTGFQFKAASRARSDAEKVIRFSTSAINQAAIISNNCHSALKKDIGAEPASGKYRGPLPNDAASIPAPAEAFQIWQRSPDSPASAKDIEFKDLTSALAKLLAQWIEKSKDLSGYNAPTYVMSSSGAGVEGVTVYKTNAPMNPKESETEPLVFVFYLNNPFIGSTEAGGFIMSRFEFESLFSNKDDPELDDVIDYIQKWKLYTSENYRAARYPERQKAGLFTYYLEYGASGIVTFQLSRRV</sequence>
<comment type="caution">
    <text evidence="1">The sequence shown here is derived from an EMBL/GenBank/DDBJ whole genome shotgun (WGS) entry which is preliminary data.</text>
</comment>
<protein>
    <submittedName>
        <fullName evidence="1">Uncharacterized protein</fullName>
    </submittedName>
</protein>
<evidence type="ECO:0000313" key="2">
    <source>
        <dbReference type="Proteomes" id="UP000315252"/>
    </source>
</evidence>
<organism evidence="1 2">
    <name type="scientific">Denitrobaculum tricleocarpae</name>
    <dbReference type="NCBI Taxonomy" id="2591009"/>
    <lineage>
        <taxon>Bacteria</taxon>
        <taxon>Pseudomonadati</taxon>
        <taxon>Pseudomonadota</taxon>
        <taxon>Alphaproteobacteria</taxon>
        <taxon>Rhodospirillales</taxon>
        <taxon>Rhodospirillaceae</taxon>
        <taxon>Denitrobaculum</taxon>
    </lineage>
</organism>
<dbReference type="AlphaFoldDB" id="A0A545TPV3"/>
<name>A0A545TPV3_9PROT</name>
<gene>
    <name evidence="1" type="ORF">FKG95_16510</name>
</gene>
<proteinExistence type="predicted"/>
<reference evidence="1 2" key="1">
    <citation type="submission" date="2019-06" db="EMBL/GenBank/DDBJ databases">
        <title>Whole genome sequence for Rhodospirillaceae sp. R148.</title>
        <authorList>
            <person name="Wang G."/>
        </authorList>
    </citation>
    <scope>NUCLEOTIDE SEQUENCE [LARGE SCALE GENOMIC DNA]</scope>
    <source>
        <strain evidence="1 2">R148</strain>
    </source>
</reference>
<keyword evidence="2" id="KW-1185">Reference proteome</keyword>
<evidence type="ECO:0000313" key="1">
    <source>
        <dbReference type="EMBL" id="TQV79253.1"/>
    </source>
</evidence>